<evidence type="ECO:0000256" key="1">
    <source>
        <dbReference type="ARBA" id="ARBA00004985"/>
    </source>
</evidence>
<name>A0A485M5U5_9ZZZZ</name>
<evidence type="ECO:0000259" key="8">
    <source>
        <dbReference type="Pfam" id="PF00171"/>
    </source>
</evidence>
<dbReference type="InterPro" id="IPR016163">
    <property type="entry name" value="Ald_DH_C"/>
</dbReference>
<evidence type="ECO:0000256" key="5">
    <source>
        <dbReference type="ARBA" id="ARBA00022857"/>
    </source>
</evidence>
<accession>A0A485M5U5</accession>
<dbReference type="InterPro" id="IPR020593">
    <property type="entry name" value="G-glutamylP_reductase_CS"/>
</dbReference>
<dbReference type="PANTHER" id="PTHR11063">
    <property type="entry name" value="GLUTAMATE SEMIALDEHYDE DEHYDROGENASE"/>
    <property type="match status" value="1"/>
</dbReference>
<keyword evidence="5" id="KW-0521">NADP</keyword>
<sequence length="431" mass="47292">MEMKAIARQVKVASIRLAATGTDLKNTALAQIARSLLDRQSEIVKANQEDLQRSAKENLPAPLLKRLKFDQAAIADVVDGINSLIKLEDPVGKTLLATELDDGLELYKTTCPIGVVGVIFESRPDALVQISTLGLKSGNGILLKGGSEARETNRILAEVIIKATAEVEIPENWIKLLETRAEVSEMLKLDESIDLIIPRGSNDFVRYIMDNSRIPVMGHADGICHCYVDEDADLEMAVNIVVDSKTQYVAVCNAAETLLVHEKAAERFLPRLKEALNQKGVSICGCARTQEFIPVAAADEEDWRTEYLDHKLSIKVVSDLDEAIQHINDYGSGHTDSIVTNSKEKAARFMALVDAGNVFWNCSTRFSDGFRYGFGAEVGISTGKIHARGPVGLDGLVIYKYSLIGNGHLVAEYAGKSKTFKHRPLQKEFPL</sequence>
<dbReference type="GO" id="GO:0050661">
    <property type="term" value="F:NADP binding"/>
    <property type="evidence" value="ECO:0007669"/>
    <property type="project" value="InterPro"/>
</dbReference>
<dbReference type="EMBL" id="CAADRN010000322">
    <property type="protein sequence ID" value="VFU18065.1"/>
    <property type="molecule type" value="Genomic_DNA"/>
</dbReference>
<evidence type="ECO:0000256" key="6">
    <source>
        <dbReference type="ARBA" id="ARBA00023002"/>
    </source>
</evidence>
<dbReference type="HAMAP" id="MF_00412">
    <property type="entry name" value="ProA"/>
    <property type="match status" value="1"/>
</dbReference>
<dbReference type="FunFam" id="3.40.309.10:FF:000006">
    <property type="entry name" value="Gamma-glutamyl phosphate reductase"/>
    <property type="match status" value="1"/>
</dbReference>
<dbReference type="NCBIfam" id="TIGR00407">
    <property type="entry name" value="proA"/>
    <property type="match status" value="1"/>
</dbReference>
<evidence type="ECO:0000256" key="3">
    <source>
        <dbReference type="ARBA" id="ARBA00022605"/>
    </source>
</evidence>
<dbReference type="CDD" id="cd07079">
    <property type="entry name" value="ALDH_F18-19_ProA-GPR"/>
    <property type="match status" value="1"/>
</dbReference>
<evidence type="ECO:0000256" key="7">
    <source>
        <dbReference type="ARBA" id="ARBA00049024"/>
    </source>
</evidence>
<dbReference type="Gene3D" id="3.40.309.10">
    <property type="entry name" value="Aldehyde Dehydrogenase, Chain A, domain 2"/>
    <property type="match status" value="1"/>
</dbReference>
<feature type="domain" description="Aldehyde dehydrogenase" evidence="8">
    <location>
        <begin position="34"/>
        <end position="279"/>
    </location>
</feature>
<dbReference type="PROSITE" id="PS01223">
    <property type="entry name" value="PROA"/>
    <property type="match status" value="1"/>
</dbReference>
<comment type="pathway">
    <text evidence="1">Amino-acid biosynthesis; L-proline biosynthesis; L-glutamate 5-semialdehyde from L-glutamate: step 2/2.</text>
</comment>
<keyword evidence="4" id="KW-0641">Proline biosynthesis</keyword>
<proteinExistence type="inferred from homology"/>
<dbReference type="Gene3D" id="3.40.605.10">
    <property type="entry name" value="Aldehyde Dehydrogenase, Chain A, domain 1"/>
    <property type="match status" value="1"/>
</dbReference>
<keyword evidence="6 9" id="KW-0560">Oxidoreductase</keyword>
<evidence type="ECO:0000313" key="9">
    <source>
        <dbReference type="EMBL" id="VFU18065.1"/>
    </source>
</evidence>
<feature type="domain" description="Aldehyde dehydrogenase" evidence="8">
    <location>
        <begin position="312"/>
        <end position="368"/>
    </location>
</feature>
<dbReference type="InterPro" id="IPR016161">
    <property type="entry name" value="Ald_DH/histidinol_DH"/>
</dbReference>
<dbReference type="UniPathway" id="UPA00098">
    <property type="reaction ID" value="UER00360"/>
</dbReference>
<gene>
    <name evidence="9" type="primary">proA</name>
    <name evidence="9" type="ORF">SCFA_3890002</name>
</gene>
<dbReference type="SUPFAM" id="SSF53720">
    <property type="entry name" value="ALDH-like"/>
    <property type="match status" value="1"/>
</dbReference>
<dbReference type="GO" id="GO:0004350">
    <property type="term" value="F:glutamate-5-semialdehyde dehydrogenase activity"/>
    <property type="evidence" value="ECO:0007669"/>
    <property type="project" value="UniProtKB-EC"/>
</dbReference>
<dbReference type="EC" id="1.2.1.41" evidence="2"/>
<protein>
    <recommendedName>
        <fullName evidence="2">glutamate-5-semialdehyde dehydrogenase</fullName>
        <ecNumber evidence="2">1.2.1.41</ecNumber>
    </recommendedName>
</protein>
<dbReference type="PIRSF" id="PIRSF000151">
    <property type="entry name" value="GPR"/>
    <property type="match status" value="1"/>
</dbReference>
<reference evidence="9" key="1">
    <citation type="submission" date="2019-03" db="EMBL/GenBank/DDBJ databases">
        <authorList>
            <person name="Hao L."/>
        </authorList>
    </citation>
    <scope>NUCLEOTIDE SEQUENCE</scope>
</reference>
<dbReference type="InterPro" id="IPR015590">
    <property type="entry name" value="Aldehyde_DH_dom"/>
</dbReference>
<organism evidence="9">
    <name type="scientific">anaerobic digester metagenome</name>
    <dbReference type="NCBI Taxonomy" id="1263854"/>
    <lineage>
        <taxon>unclassified sequences</taxon>
        <taxon>metagenomes</taxon>
        <taxon>ecological metagenomes</taxon>
    </lineage>
</organism>
<dbReference type="PANTHER" id="PTHR11063:SF8">
    <property type="entry name" value="DELTA-1-PYRROLINE-5-CARBOXYLATE SYNTHASE"/>
    <property type="match status" value="1"/>
</dbReference>
<comment type="catalytic activity">
    <reaction evidence="7">
        <text>L-glutamate 5-semialdehyde + phosphate + NADP(+) = L-glutamyl 5-phosphate + NADPH + H(+)</text>
        <dbReference type="Rhea" id="RHEA:19541"/>
        <dbReference type="ChEBI" id="CHEBI:15378"/>
        <dbReference type="ChEBI" id="CHEBI:43474"/>
        <dbReference type="ChEBI" id="CHEBI:57783"/>
        <dbReference type="ChEBI" id="CHEBI:58066"/>
        <dbReference type="ChEBI" id="CHEBI:58274"/>
        <dbReference type="ChEBI" id="CHEBI:58349"/>
        <dbReference type="EC" id="1.2.1.41"/>
    </reaction>
</comment>
<dbReference type="InterPro" id="IPR016162">
    <property type="entry name" value="Ald_DH_N"/>
</dbReference>
<dbReference type="GO" id="GO:0055129">
    <property type="term" value="P:L-proline biosynthetic process"/>
    <property type="evidence" value="ECO:0007669"/>
    <property type="project" value="UniProtKB-UniPathway"/>
</dbReference>
<keyword evidence="3" id="KW-0028">Amino-acid biosynthesis</keyword>
<dbReference type="InterPro" id="IPR000965">
    <property type="entry name" value="GPR_dom"/>
</dbReference>
<evidence type="ECO:0000256" key="2">
    <source>
        <dbReference type="ARBA" id="ARBA00013002"/>
    </source>
</evidence>
<evidence type="ECO:0000256" key="4">
    <source>
        <dbReference type="ARBA" id="ARBA00022650"/>
    </source>
</evidence>
<dbReference type="InterPro" id="IPR012134">
    <property type="entry name" value="Glu-5-SA_DH"/>
</dbReference>
<dbReference type="NCBIfam" id="NF001221">
    <property type="entry name" value="PRK00197.1"/>
    <property type="match status" value="1"/>
</dbReference>
<dbReference type="Pfam" id="PF00171">
    <property type="entry name" value="Aldedh"/>
    <property type="match status" value="2"/>
</dbReference>
<dbReference type="AlphaFoldDB" id="A0A485M5U5"/>